<evidence type="ECO:0000313" key="2">
    <source>
        <dbReference type="Proteomes" id="UP000053825"/>
    </source>
</evidence>
<name>A0A0L7QS18_9HYME</name>
<proteinExistence type="predicted"/>
<sequence>MHLPKFCETYENWPGFCDAFKAMVHDNPNFRDAQKLVSLRSCLVGKAAEKIKSLETTAANYFVTWSILEKYYDDPSIVISNRVHVFFELPVCSRTNVNSLGELLDQATKHYRALQALTLCESFSDTCDHHETRRPYATIVERESMAGFYRPWMSY</sequence>
<dbReference type="OrthoDB" id="7701561at2759"/>
<gene>
    <name evidence="1" type="ORF">WH47_06589</name>
</gene>
<reference evidence="1 2" key="1">
    <citation type="submission" date="2015-07" db="EMBL/GenBank/DDBJ databases">
        <title>The genome of Habropoda laboriosa.</title>
        <authorList>
            <person name="Pan H."/>
            <person name="Kapheim K."/>
        </authorList>
    </citation>
    <scope>NUCLEOTIDE SEQUENCE [LARGE SCALE GENOMIC DNA]</scope>
    <source>
        <strain evidence="1">0110345459</strain>
    </source>
</reference>
<evidence type="ECO:0000313" key="1">
    <source>
        <dbReference type="EMBL" id="KOC61422.1"/>
    </source>
</evidence>
<accession>A0A0L7QS18</accession>
<dbReference type="AlphaFoldDB" id="A0A0L7QS18"/>
<organism evidence="1 2">
    <name type="scientific">Habropoda laboriosa</name>
    <dbReference type="NCBI Taxonomy" id="597456"/>
    <lineage>
        <taxon>Eukaryota</taxon>
        <taxon>Metazoa</taxon>
        <taxon>Ecdysozoa</taxon>
        <taxon>Arthropoda</taxon>
        <taxon>Hexapoda</taxon>
        <taxon>Insecta</taxon>
        <taxon>Pterygota</taxon>
        <taxon>Neoptera</taxon>
        <taxon>Endopterygota</taxon>
        <taxon>Hymenoptera</taxon>
        <taxon>Apocrita</taxon>
        <taxon>Aculeata</taxon>
        <taxon>Apoidea</taxon>
        <taxon>Anthophila</taxon>
        <taxon>Apidae</taxon>
        <taxon>Habropoda</taxon>
    </lineage>
</organism>
<dbReference type="EMBL" id="KQ414765">
    <property type="protein sequence ID" value="KOC61422.1"/>
    <property type="molecule type" value="Genomic_DNA"/>
</dbReference>
<dbReference type="Pfam" id="PF03564">
    <property type="entry name" value="DUF1759"/>
    <property type="match status" value="1"/>
</dbReference>
<dbReference type="Proteomes" id="UP000053825">
    <property type="component" value="Unassembled WGS sequence"/>
</dbReference>
<keyword evidence="2" id="KW-1185">Reference proteome</keyword>
<protein>
    <submittedName>
        <fullName evidence="1">Uncharacterized protein</fullName>
    </submittedName>
</protein>
<dbReference type="STRING" id="597456.A0A0L7QS18"/>
<dbReference type="InterPro" id="IPR005312">
    <property type="entry name" value="DUF1759"/>
</dbReference>